<keyword evidence="2" id="KW-0597">Phosphoprotein</keyword>
<feature type="active site" description="Phosphoserine intermediate" evidence="3">
    <location>
        <position position="85"/>
    </location>
</feature>
<sequence>MLSIYSWVSIVLGIRIVARHMTVNTHGSFFQRSGHIGATWRKRSSIGDLLKNPSLNWPRTSSSSWVTAWASRPSPQPEYTKTSDSANTATAYLCGVKANIKTLGVDSSIKAGMCHANETSHLPSIMKWAQDSGKWTGVVTTTRVTEATPAAAYAHSGHRSWQSKVPQDCGAKDIAYQLVHQEPGSELRVVMGGGRDSFLNQTSKGERGYRVDGRNLTDDWVKNKSSTGKIRQNQGGAAAS</sequence>
<comment type="similarity">
    <text evidence="5">Belongs to the alkaline phosphatase family.</text>
</comment>
<dbReference type="GO" id="GO:0004035">
    <property type="term" value="F:alkaline phosphatase activity"/>
    <property type="evidence" value="ECO:0007669"/>
    <property type="project" value="UniProtKB-EC"/>
</dbReference>
<dbReference type="SUPFAM" id="SSF53649">
    <property type="entry name" value="Alkaline phosphatase-like"/>
    <property type="match status" value="1"/>
</dbReference>
<dbReference type="EMBL" id="GADI01001473">
    <property type="protein sequence ID" value="JAA72335.1"/>
    <property type="molecule type" value="mRNA"/>
</dbReference>
<dbReference type="PRINTS" id="PR00113">
    <property type="entry name" value="ALKPHPHTASE"/>
</dbReference>
<dbReference type="PANTHER" id="PTHR11596">
    <property type="entry name" value="ALKALINE PHOSPHATASE"/>
    <property type="match status" value="1"/>
</dbReference>
<proteinExistence type="evidence at transcript level"/>
<dbReference type="Pfam" id="PF00245">
    <property type="entry name" value="Alk_phosphatase"/>
    <property type="match status" value="1"/>
</dbReference>
<keyword evidence="4" id="KW-0460">Magnesium</keyword>
<evidence type="ECO:0000256" key="2">
    <source>
        <dbReference type="ARBA" id="ARBA00022553"/>
    </source>
</evidence>
<evidence type="ECO:0000256" key="4">
    <source>
        <dbReference type="PIRSR" id="PIRSR601952-2"/>
    </source>
</evidence>
<dbReference type="SMART" id="SM00098">
    <property type="entry name" value="alkPPc"/>
    <property type="match status" value="1"/>
</dbReference>
<feature type="binding site" evidence="4">
    <location>
        <position position="148"/>
    </location>
    <ligand>
        <name>Mg(2+)</name>
        <dbReference type="ChEBI" id="CHEBI:18420"/>
    </ligand>
</feature>
<dbReference type="Gene3D" id="3.40.720.10">
    <property type="entry name" value="Alkaline Phosphatase, subunit A"/>
    <property type="match status" value="1"/>
</dbReference>
<organism evidence="6">
    <name type="scientific">Ixodes ricinus</name>
    <name type="common">Common tick</name>
    <name type="synonym">Acarus ricinus</name>
    <dbReference type="NCBI Taxonomy" id="34613"/>
    <lineage>
        <taxon>Eukaryota</taxon>
        <taxon>Metazoa</taxon>
        <taxon>Ecdysozoa</taxon>
        <taxon>Arthropoda</taxon>
        <taxon>Chelicerata</taxon>
        <taxon>Arachnida</taxon>
        <taxon>Acari</taxon>
        <taxon>Parasitiformes</taxon>
        <taxon>Ixodida</taxon>
        <taxon>Ixodoidea</taxon>
        <taxon>Ixodidae</taxon>
        <taxon>Ixodinae</taxon>
        <taxon>Ixodes</taxon>
    </lineage>
</organism>
<evidence type="ECO:0000256" key="3">
    <source>
        <dbReference type="PIRSR" id="PIRSR601952-1"/>
    </source>
</evidence>
<dbReference type="AlphaFoldDB" id="A0A0K8RMP3"/>
<evidence type="ECO:0000256" key="5">
    <source>
        <dbReference type="RuleBase" id="RU003946"/>
    </source>
</evidence>
<dbReference type="GO" id="GO:0046872">
    <property type="term" value="F:metal ion binding"/>
    <property type="evidence" value="ECO:0007669"/>
    <property type="project" value="UniProtKB-KW"/>
</dbReference>
<dbReference type="EC" id="3.1.3.1" evidence="1"/>
<comment type="cofactor">
    <cofactor evidence="4">
        <name>Mg(2+)</name>
        <dbReference type="ChEBI" id="CHEBI:18420"/>
    </cofactor>
    <text evidence="4">Binds 1 Mg(2+) ion.</text>
</comment>
<accession>A0A0K8RMP3</accession>
<name>A0A0K8RMP3_IXORI</name>
<evidence type="ECO:0000256" key="1">
    <source>
        <dbReference type="ARBA" id="ARBA00012647"/>
    </source>
</evidence>
<keyword evidence="4" id="KW-0479">Metal-binding</keyword>
<protein>
    <recommendedName>
        <fullName evidence="1">alkaline phosphatase</fullName>
        <ecNumber evidence="1">3.1.3.1</ecNumber>
    </recommendedName>
</protein>
<evidence type="ECO:0000313" key="6">
    <source>
        <dbReference type="EMBL" id="JAA72335.1"/>
    </source>
</evidence>
<reference evidence="6" key="1">
    <citation type="submission" date="2012-12" db="EMBL/GenBank/DDBJ databases">
        <title>Identification and characterization of a phenylalanine ammonia-lyase gene family in Isatis indigotica Fort.</title>
        <authorList>
            <person name="Liu Q."/>
            <person name="Chen J."/>
            <person name="Zhou X."/>
            <person name="Di P."/>
            <person name="Xiao Y."/>
            <person name="Xuan H."/>
            <person name="Zhang L."/>
            <person name="Chen W."/>
        </authorList>
    </citation>
    <scope>NUCLEOTIDE SEQUENCE</scope>
    <source>
        <tissue evidence="6">Salivary gland</tissue>
    </source>
</reference>
<dbReference type="PANTHER" id="PTHR11596:SF5">
    <property type="entry name" value="ALKALINE PHOSPHATASE"/>
    <property type="match status" value="1"/>
</dbReference>
<dbReference type="InterPro" id="IPR017850">
    <property type="entry name" value="Alkaline_phosphatase_core_sf"/>
</dbReference>
<dbReference type="InterPro" id="IPR001952">
    <property type="entry name" value="Alkaline_phosphatase"/>
</dbReference>